<evidence type="ECO:0000259" key="9">
    <source>
        <dbReference type="PROSITE" id="PS50102"/>
    </source>
</evidence>
<gene>
    <name evidence="10" type="ORF">AFUS01_LOCUS29603</name>
</gene>
<dbReference type="FunFam" id="3.30.70.330:FF:000041">
    <property type="entry name" value="Epithelial splicing regulatory protein 1"/>
    <property type="match status" value="1"/>
</dbReference>
<evidence type="ECO:0000256" key="5">
    <source>
        <dbReference type="ARBA" id="ARBA00022884"/>
    </source>
</evidence>
<keyword evidence="4" id="KW-0677">Repeat</keyword>
<keyword evidence="3" id="KW-0507">mRNA processing</keyword>
<dbReference type="CDD" id="cd12743">
    <property type="entry name" value="RRM3_Fusilli"/>
    <property type="match status" value="1"/>
</dbReference>
<comment type="caution">
    <text evidence="10">The sequence shown here is derived from an EMBL/GenBank/DDBJ whole genome shotgun (WGS) entry which is preliminary data.</text>
</comment>
<dbReference type="AlphaFoldDB" id="A0A8J2PEW2"/>
<dbReference type="CDD" id="cd12741">
    <property type="entry name" value="RRM2_Fusilli"/>
    <property type="match status" value="1"/>
</dbReference>
<organism evidence="10 11">
    <name type="scientific">Allacma fusca</name>
    <dbReference type="NCBI Taxonomy" id="39272"/>
    <lineage>
        <taxon>Eukaryota</taxon>
        <taxon>Metazoa</taxon>
        <taxon>Ecdysozoa</taxon>
        <taxon>Arthropoda</taxon>
        <taxon>Hexapoda</taxon>
        <taxon>Collembola</taxon>
        <taxon>Symphypleona</taxon>
        <taxon>Sminthuridae</taxon>
        <taxon>Allacma</taxon>
    </lineage>
</organism>
<proteinExistence type="inferred from homology"/>
<evidence type="ECO:0000313" key="10">
    <source>
        <dbReference type="EMBL" id="CAG7819133.1"/>
    </source>
</evidence>
<dbReference type="FunFam" id="3.30.70.330:FF:000070">
    <property type="entry name" value="Epithelial splicing regulatory protein 1"/>
    <property type="match status" value="1"/>
</dbReference>
<evidence type="ECO:0000256" key="8">
    <source>
        <dbReference type="PROSITE-ProRule" id="PRU00176"/>
    </source>
</evidence>
<dbReference type="GO" id="GO:0008380">
    <property type="term" value="P:RNA splicing"/>
    <property type="evidence" value="ECO:0007669"/>
    <property type="project" value="UniProtKB-KW"/>
</dbReference>
<sequence length="730" mass="80448">MSESQKQPPFLGIFFVATAGQNGSLLGSDEEEIVLLVLSILNTSSNQVVCTSPFVVQPRTADINENLLSEECKIDFKLSDDQVRTAIPLETAIEQLDEIVRQNAGDEEFTLVVDGQLPLRQCLHPEACAKEISLPAYYNSFFDLKKEFAKRYEVRLEEINEMLEHLGLNPSDEPSDSILSRVNQMTLIASKMLTDGYQFETKEIINMKLEPGICSKFEEVDSNCVVRARGLPWQSSDQDIAKFFRGLNIAKGGVALCLSLQGRRNGEALVRFESQEHRDMALKRHKHHIATRYIEVYKATGEDFINVAGGSNNEAQAFLSKGGQVIVRMRGLPYDCTAKQVLEFFNSGDKSCQPLDGEEGVLFVRRPDGRATGDAFVLFNVEEDASTALSKHRESIGTRYIELFRSTTAEVQQVLNRCLEPKTAEIQAQLPLVSPVAPVAPQVAQVPQVAVPILPQHIITSGTRKDCIRLRGLPYEAQVEHILEFLGEHAKNIVYQGVHMVYNAQAQPSGEAFIQMNSEESAFLAAQAKHHRYMMHFKKQRYIEVFQCSGDDMNLVLTGGLPSPPKALVSPGGTLLGPHYGTYPYGQAPHIISAVTPIAPRTAAAANPYGNLYPQIFYWPYPSPPVSPTYFGGHAVPPVSVTAPPALIPQECLGALAINGGLNKGAMNGHNGHGPPPPIPNGNHDLAPRLINADTNGFRTDLMIERTIAEKHRPPLIPTKSYMELGLFMA</sequence>
<dbReference type="OrthoDB" id="431068at2759"/>
<keyword evidence="5 8" id="KW-0694">RNA-binding</keyword>
<dbReference type="GO" id="GO:0005634">
    <property type="term" value="C:nucleus"/>
    <property type="evidence" value="ECO:0007669"/>
    <property type="project" value="UniProtKB-SubCell"/>
</dbReference>
<evidence type="ECO:0000313" key="11">
    <source>
        <dbReference type="Proteomes" id="UP000708208"/>
    </source>
</evidence>
<evidence type="ECO:0000256" key="1">
    <source>
        <dbReference type="ARBA" id="ARBA00004123"/>
    </source>
</evidence>
<evidence type="ECO:0000256" key="3">
    <source>
        <dbReference type="ARBA" id="ARBA00022664"/>
    </source>
</evidence>
<accession>A0A8J2PEW2</accession>
<dbReference type="SMART" id="SM00360">
    <property type="entry name" value="RRM"/>
    <property type="match status" value="3"/>
</dbReference>
<dbReference type="InterPro" id="IPR000504">
    <property type="entry name" value="RRM_dom"/>
</dbReference>
<protein>
    <recommendedName>
        <fullName evidence="9">RRM domain-containing protein</fullName>
    </recommendedName>
</protein>
<evidence type="ECO:0000256" key="2">
    <source>
        <dbReference type="ARBA" id="ARBA00008866"/>
    </source>
</evidence>
<dbReference type="GO" id="GO:0003723">
    <property type="term" value="F:RNA binding"/>
    <property type="evidence" value="ECO:0007669"/>
    <property type="project" value="UniProtKB-UniRule"/>
</dbReference>
<keyword evidence="6" id="KW-0508">mRNA splicing</keyword>
<keyword evidence="7" id="KW-0539">Nucleus</keyword>
<evidence type="ECO:0000256" key="4">
    <source>
        <dbReference type="ARBA" id="ARBA00022737"/>
    </source>
</evidence>
<dbReference type="PANTHER" id="PTHR13976">
    <property type="entry name" value="HETEROGENEOUS NUCLEAR RIBONUCLEOPROTEIN-RELATED"/>
    <property type="match status" value="1"/>
</dbReference>
<evidence type="ECO:0000256" key="6">
    <source>
        <dbReference type="ARBA" id="ARBA00023187"/>
    </source>
</evidence>
<comment type="similarity">
    <text evidence="2">Belongs to the ESRP family.</text>
</comment>
<comment type="subcellular location">
    <subcellularLocation>
        <location evidence="1">Nucleus</location>
    </subcellularLocation>
</comment>
<dbReference type="InterPro" id="IPR034980">
    <property type="entry name" value="Fusilli_RRM2"/>
</dbReference>
<dbReference type="Proteomes" id="UP000708208">
    <property type="component" value="Unassembled WGS sequence"/>
</dbReference>
<feature type="domain" description="RRM" evidence="9">
    <location>
        <begin position="224"/>
        <end position="301"/>
    </location>
</feature>
<feature type="domain" description="RRM" evidence="9">
    <location>
        <begin position="325"/>
        <end position="408"/>
    </location>
</feature>
<reference evidence="10" key="1">
    <citation type="submission" date="2021-06" db="EMBL/GenBank/DDBJ databases">
        <authorList>
            <person name="Hodson N. C."/>
            <person name="Mongue J. A."/>
            <person name="Jaron S. K."/>
        </authorList>
    </citation>
    <scope>NUCLEOTIDE SEQUENCE</scope>
</reference>
<keyword evidence="11" id="KW-1185">Reference proteome</keyword>
<evidence type="ECO:0000256" key="7">
    <source>
        <dbReference type="ARBA" id="ARBA00023242"/>
    </source>
</evidence>
<dbReference type="PROSITE" id="PS50102">
    <property type="entry name" value="RRM"/>
    <property type="match status" value="2"/>
</dbReference>
<dbReference type="EMBL" id="CAJVCH010440577">
    <property type="protein sequence ID" value="CAG7819133.1"/>
    <property type="molecule type" value="Genomic_DNA"/>
</dbReference>
<dbReference type="GO" id="GO:0006397">
    <property type="term" value="P:mRNA processing"/>
    <property type="evidence" value="ECO:0007669"/>
    <property type="project" value="UniProtKB-KW"/>
</dbReference>
<dbReference type="InterPro" id="IPR050666">
    <property type="entry name" value="ESRP"/>
</dbReference>
<name>A0A8J2PEW2_9HEXA</name>